<dbReference type="Pfam" id="PF09720">
    <property type="entry name" value="Unstab_antitox"/>
    <property type="match status" value="1"/>
</dbReference>
<organism evidence="1 2">
    <name type="scientific">Candidatus Accumulibacter contiguus</name>
    <dbReference type="NCBI Taxonomy" id="2954381"/>
    <lineage>
        <taxon>Bacteria</taxon>
        <taxon>Pseudomonadati</taxon>
        <taxon>Pseudomonadota</taxon>
        <taxon>Betaproteobacteria</taxon>
        <taxon>Candidatus Accumulibacter</taxon>
    </lineage>
</organism>
<dbReference type="InterPro" id="IPR013406">
    <property type="entry name" value="CHP02574_addiction_mod"/>
</dbReference>
<dbReference type="EMBL" id="SPMX01000100">
    <property type="protein sequence ID" value="NMQ07861.1"/>
    <property type="molecule type" value="Genomic_DNA"/>
</dbReference>
<gene>
    <name evidence="1" type="ORF">E4Q08_22785</name>
</gene>
<dbReference type="Proteomes" id="UP000886469">
    <property type="component" value="Unassembled WGS sequence"/>
</dbReference>
<proteinExistence type="predicted"/>
<evidence type="ECO:0000313" key="2">
    <source>
        <dbReference type="Proteomes" id="UP000886469"/>
    </source>
</evidence>
<evidence type="ECO:0000313" key="1">
    <source>
        <dbReference type="EMBL" id="NMQ07861.1"/>
    </source>
</evidence>
<evidence type="ECO:0008006" key="3">
    <source>
        <dbReference type="Google" id="ProtNLM"/>
    </source>
</evidence>
<comment type="caution">
    <text evidence="1">The sequence shown here is derived from an EMBL/GenBank/DDBJ whole genome shotgun (WGS) entry which is preliminary data.</text>
</comment>
<dbReference type="NCBIfam" id="TIGR02574">
    <property type="entry name" value="stabl_TIGR02574"/>
    <property type="match status" value="1"/>
</dbReference>
<accession>A0ABX1TG22</accession>
<name>A0ABX1TG22_9PROT</name>
<keyword evidence="2" id="KW-1185">Reference proteome</keyword>
<sequence length="115" mass="12652">MKVLGFITWRRTRSTILTISTKALAMGNQLDMPIRLTQEEHQMQFEAVLEAEALKLTAGERAAFAQILLASLDEDADVEETWAVETERRIADIESGAAQGIPIADALAQVRAALK</sequence>
<reference evidence="1" key="1">
    <citation type="submission" date="2019-03" db="EMBL/GenBank/DDBJ databases">
        <title>Metabolic reconstructions from genomes of highly enriched 'Candidatus Accumulibacter' and 'Candidatus Competibacter' bioreactor populations.</title>
        <authorList>
            <person name="Annavajhala M.K."/>
            <person name="Welles L."/>
            <person name="Abbas B."/>
            <person name="Sorokin D."/>
            <person name="Park H."/>
            <person name="Van Loosdrecht M."/>
            <person name="Chandran K."/>
        </authorList>
    </citation>
    <scope>NUCLEOTIDE SEQUENCE</scope>
    <source>
        <strain evidence="1">SBR_L</strain>
    </source>
</reference>
<protein>
    <recommendedName>
        <fullName evidence="3">Addiction module antitoxin RelB</fullName>
    </recommendedName>
</protein>